<reference evidence="2" key="2">
    <citation type="journal article" date="2023" name="IMA Fungus">
        <title>Comparative genomic study of the Penicillium genus elucidates a diverse pangenome and 15 lateral gene transfer events.</title>
        <authorList>
            <person name="Petersen C."/>
            <person name="Sorensen T."/>
            <person name="Nielsen M.R."/>
            <person name="Sondergaard T.E."/>
            <person name="Sorensen J.L."/>
            <person name="Fitzpatrick D.A."/>
            <person name="Frisvad J.C."/>
            <person name="Nielsen K.L."/>
        </authorList>
    </citation>
    <scope>NUCLEOTIDE SEQUENCE</scope>
    <source>
        <strain evidence="2">IBT 16125</strain>
    </source>
</reference>
<keyword evidence="3" id="KW-1185">Reference proteome</keyword>
<dbReference type="InterPro" id="IPR036249">
    <property type="entry name" value="Thioredoxin-like_sf"/>
</dbReference>
<name>A0AAD6C0X2_9EURO</name>
<evidence type="ECO:0000313" key="3">
    <source>
        <dbReference type="Proteomes" id="UP001213681"/>
    </source>
</evidence>
<dbReference type="AlphaFoldDB" id="A0AAD6C0X2"/>
<dbReference type="PANTHER" id="PTHR28630:SF3">
    <property type="entry name" value="PEROXIREDOXIN-LIKE 2C"/>
    <property type="match status" value="1"/>
</dbReference>
<dbReference type="CDD" id="cd02970">
    <property type="entry name" value="PRX_like2"/>
    <property type="match status" value="1"/>
</dbReference>
<evidence type="ECO:0000313" key="2">
    <source>
        <dbReference type="EMBL" id="KAJ5439823.1"/>
    </source>
</evidence>
<gene>
    <name evidence="2" type="ORF">N7458_010821</name>
</gene>
<dbReference type="SUPFAM" id="SSF52833">
    <property type="entry name" value="Thioredoxin-like"/>
    <property type="match status" value="1"/>
</dbReference>
<reference evidence="2" key="1">
    <citation type="submission" date="2022-12" db="EMBL/GenBank/DDBJ databases">
        <authorList>
            <person name="Petersen C."/>
        </authorList>
    </citation>
    <scope>NUCLEOTIDE SEQUENCE</scope>
    <source>
        <strain evidence="2">IBT 16125</strain>
    </source>
</reference>
<dbReference type="PANTHER" id="PTHR28630">
    <property type="match status" value="1"/>
</dbReference>
<comment type="caution">
    <text evidence="2">The sequence shown here is derived from an EMBL/GenBank/DDBJ whole genome shotgun (WGS) entry which is preliminary data.</text>
</comment>
<feature type="region of interest" description="Disordered" evidence="1">
    <location>
        <begin position="215"/>
        <end position="250"/>
    </location>
</feature>
<dbReference type="EMBL" id="JAPVEA010000008">
    <property type="protein sequence ID" value="KAJ5439823.1"/>
    <property type="molecule type" value="Genomic_DNA"/>
</dbReference>
<accession>A0AAD6C0X2</accession>
<organism evidence="2 3">
    <name type="scientific">Penicillium daleae</name>
    <dbReference type="NCBI Taxonomy" id="63821"/>
    <lineage>
        <taxon>Eukaryota</taxon>
        <taxon>Fungi</taxon>
        <taxon>Dikarya</taxon>
        <taxon>Ascomycota</taxon>
        <taxon>Pezizomycotina</taxon>
        <taxon>Eurotiomycetes</taxon>
        <taxon>Eurotiomycetidae</taxon>
        <taxon>Eurotiales</taxon>
        <taxon>Aspergillaceae</taxon>
        <taxon>Penicillium</taxon>
    </lineage>
</organism>
<protein>
    <submittedName>
        <fullName evidence="2">Uncharacterized protein</fullName>
    </submittedName>
</protein>
<proteinExistence type="predicted"/>
<dbReference type="InterPro" id="IPR032801">
    <property type="entry name" value="PXL2A/B/C"/>
</dbReference>
<sequence>MSTCIVTGDGPDFLCDETLHEAYELNIQTKNGKYVRFGELVAGKGDSVTTIVIFVRHFFCLYDQAYVKTLSNQLTQTLLDTIPDSAKPAQVIIIGCGDHSLIVPYMEETSDAFPIYTDPTGKIYETLHMKRTTEGFTSPPPYTPESFPSALGKCLKQIWKRGWAGLRGGSWNQQGGEWIFQRGRLRYAHRMEGVNDHLTADRLFSILKTAQEQDSLPASGKLGEMRRGNGEVTESQENGSTVGNGGSLVI</sequence>
<dbReference type="RefSeq" id="XP_056763052.1">
    <property type="nucleotide sequence ID" value="XM_056914203.1"/>
</dbReference>
<dbReference type="GeneID" id="81604446"/>
<evidence type="ECO:0000256" key="1">
    <source>
        <dbReference type="SAM" id="MobiDB-lite"/>
    </source>
</evidence>
<feature type="compositionally biased region" description="Polar residues" evidence="1">
    <location>
        <begin position="232"/>
        <end position="241"/>
    </location>
</feature>
<dbReference type="Pfam" id="PF13911">
    <property type="entry name" value="AhpC-TSA_2"/>
    <property type="match status" value="1"/>
</dbReference>
<dbReference type="Proteomes" id="UP001213681">
    <property type="component" value="Unassembled WGS sequence"/>
</dbReference>